<keyword evidence="2" id="KW-1133">Transmembrane helix</keyword>
<feature type="transmembrane region" description="Helical" evidence="2">
    <location>
        <begin position="145"/>
        <end position="167"/>
    </location>
</feature>
<proteinExistence type="predicted"/>
<name>A0A6J8CPR3_MYTCO</name>
<dbReference type="Proteomes" id="UP000507470">
    <property type="component" value="Unassembled WGS sequence"/>
</dbReference>
<sequence>MCFNSQRYLFDIGKETTSHWQDAFINCQRHNLSSFEIVRNQGNKIKFSGEFWLSNTRRWKPGIEGTRLPEFCVAARINVKGVVERYIRKCRDKLPGLCIENGKSSSEASSIISFTLPHNTKHLSRRRHTSPTHRLPGTNGIDAKVIIAIITTVILIILVIIVTVVFCKRNRTTQFTPPNQQMTTVGKEVVYAQVNKPTVKREKSTASQRSQPTASNETYDHMEHCRLSQTYNPTESNYDTMHSIGNPSEKENNYDHVTGTKMEPKQVIVYSATNYNHVEVEFHEVKDI</sequence>
<keyword evidence="4" id="KW-1185">Reference proteome</keyword>
<gene>
    <name evidence="3" type="ORF">MCOR_32168</name>
</gene>
<accession>A0A6J8CPR3</accession>
<keyword evidence="2" id="KW-0472">Membrane</keyword>
<reference evidence="3 4" key="1">
    <citation type="submission" date="2020-06" db="EMBL/GenBank/DDBJ databases">
        <authorList>
            <person name="Li R."/>
            <person name="Bekaert M."/>
        </authorList>
    </citation>
    <scope>NUCLEOTIDE SEQUENCE [LARGE SCALE GENOMIC DNA]</scope>
    <source>
        <strain evidence="4">wild</strain>
    </source>
</reference>
<evidence type="ECO:0000313" key="4">
    <source>
        <dbReference type="Proteomes" id="UP000507470"/>
    </source>
</evidence>
<keyword evidence="2" id="KW-0812">Transmembrane</keyword>
<evidence type="ECO:0000313" key="3">
    <source>
        <dbReference type="EMBL" id="CAC5397751.1"/>
    </source>
</evidence>
<feature type="compositionally biased region" description="Polar residues" evidence="1">
    <location>
        <begin position="205"/>
        <end position="217"/>
    </location>
</feature>
<evidence type="ECO:0008006" key="5">
    <source>
        <dbReference type="Google" id="ProtNLM"/>
    </source>
</evidence>
<evidence type="ECO:0000256" key="1">
    <source>
        <dbReference type="SAM" id="MobiDB-lite"/>
    </source>
</evidence>
<protein>
    <recommendedName>
        <fullName evidence="5">C-type lectin domain-containing protein</fullName>
    </recommendedName>
</protein>
<evidence type="ECO:0000256" key="2">
    <source>
        <dbReference type="SAM" id="Phobius"/>
    </source>
</evidence>
<dbReference type="AlphaFoldDB" id="A0A6J8CPR3"/>
<dbReference type="EMBL" id="CACVKT020005770">
    <property type="protein sequence ID" value="CAC5397751.1"/>
    <property type="molecule type" value="Genomic_DNA"/>
</dbReference>
<feature type="region of interest" description="Disordered" evidence="1">
    <location>
        <begin position="197"/>
        <end position="218"/>
    </location>
</feature>
<organism evidence="3 4">
    <name type="scientific">Mytilus coruscus</name>
    <name type="common">Sea mussel</name>
    <dbReference type="NCBI Taxonomy" id="42192"/>
    <lineage>
        <taxon>Eukaryota</taxon>
        <taxon>Metazoa</taxon>
        <taxon>Spiralia</taxon>
        <taxon>Lophotrochozoa</taxon>
        <taxon>Mollusca</taxon>
        <taxon>Bivalvia</taxon>
        <taxon>Autobranchia</taxon>
        <taxon>Pteriomorphia</taxon>
        <taxon>Mytilida</taxon>
        <taxon>Mytiloidea</taxon>
        <taxon>Mytilidae</taxon>
        <taxon>Mytilinae</taxon>
        <taxon>Mytilus</taxon>
    </lineage>
</organism>
<dbReference type="OrthoDB" id="6189645at2759"/>